<evidence type="ECO:0000256" key="3">
    <source>
        <dbReference type="ARBA" id="ARBA00023004"/>
    </source>
</evidence>
<accession>A0AAV9HAH3</accession>
<organism evidence="6 7">
    <name type="scientific">Cladorrhinum samala</name>
    <dbReference type="NCBI Taxonomy" id="585594"/>
    <lineage>
        <taxon>Eukaryota</taxon>
        <taxon>Fungi</taxon>
        <taxon>Dikarya</taxon>
        <taxon>Ascomycota</taxon>
        <taxon>Pezizomycotina</taxon>
        <taxon>Sordariomycetes</taxon>
        <taxon>Sordariomycetidae</taxon>
        <taxon>Sordariales</taxon>
        <taxon>Podosporaceae</taxon>
        <taxon>Cladorrhinum</taxon>
    </lineage>
</organism>
<evidence type="ECO:0000313" key="7">
    <source>
        <dbReference type="Proteomes" id="UP001321749"/>
    </source>
</evidence>
<comment type="cofactor">
    <cofactor evidence="4">
        <name>heme</name>
        <dbReference type="ChEBI" id="CHEBI:30413"/>
    </cofactor>
</comment>
<dbReference type="AlphaFoldDB" id="A0AAV9HAH3"/>
<dbReference type="PANTHER" id="PTHR47990">
    <property type="entry name" value="2-OXOGLUTARATE (2OG) AND FE(II)-DEPENDENT OXYGENASE SUPERFAMILY PROTEIN-RELATED"/>
    <property type="match status" value="1"/>
</dbReference>
<dbReference type="GO" id="GO:0005506">
    <property type="term" value="F:iron ion binding"/>
    <property type="evidence" value="ECO:0007669"/>
    <property type="project" value="InterPro"/>
</dbReference>
<feature type="binding site" description="axial binding residue" evidence="4">
    <location>
        <position position="674"/>
    </location>
    <ligand>
        <name>heme</name>
        <dbReference type="ChEBI" id="CHEBI:30413"/>
    </ligand>
    <ligandPart>
        <name>Fe</name>
        <dbReference type="ChEBI" id="CHEBI:18248"/>
    </ligandPart>
</feature>
<evidence type="ECO:0000256" key="2">
    <source>
        <dbReference type="ARBA" id="ARBA00022723"/>
    </source>
</evidence>
<comment type="similarity">
    <text evidence="1">Belongs to the iron/ascorbate-dependent oxidoreductase family.</text>
</comment>
<dbReference type="PROSITE" id="PS51471">
    <property type="entry name" value="FE2OG_OXY"/>
    <property type="match status" value="1"/>
</dbReference>
<name>A0AAV9HAH3_9PEZI</name>
<dbReference type="GO" id="GO:0044283">
    <property type="term" value="P:small molecule biosynthetic process"/>
    <property type="evidence" value="ECO:0007669"/>
    <property type="project" value="UniProtKB-ARBA"/>
</dbReference>
<protein>
    <recommendedName>
        <fullName evidence="5">Fe2OG dioxygenase domain-containing protein</fullName>
    </recommendedName>
</protein>
<dbReference type="InterPro" id="IPR050231">
    <property type="entry name" value="Iron_ascorbate_oxido_reductase"/>
</dbReference>
<keyword evidence="2 4" id="KW-0479">Metal-binding</keyword>
<evidence type="ECO:0000256" key="4">
    <source>
        <dbReference type="PIRSR" id="PIRSR602401-1"/>
    </source>
</evidence>
<dbReference type="InterPro" id="IPR027443">
    <property type="entry name" value="IPNS-like_sf"/>
</dbReference>
<dbReference type="SUPFAM" id="SSF51197">
    <property type="entry name" value="Clavaminate synthase-like"/>
    <property type="match status" value="1"/>
</dbReference>
<dbReference type="Pfam" id="PF14226">
    <property type="entry name" value="DIOX_N"/>
    <property type="match status" value="1"/>
</dbReference>
<dbReference type="Gene3D" id="1.10.630.10">
    <property type="entry name" value="Cytochrome P450"/>
    <property type="match status" value="1"/>
</dbReference>
<dbReference type="PRINTS" id="PR00463">
    <property type="entry name" value="EP450I"/>
</dbReference>
<gene>
    <name evidence="6" type="ORF">QBC42DRAFT_309670</name>
</gene>
<dbReference type="InterPro" id="IPR001128">
    <property type="entry name" value="Cyt_P450"/>
</dbReference>
<evidence type="ECO:0000313" key="6">
    <source>
        <dbReference type="EMBL" id="KAK4457050.1"/>
    </source>
</evidence>
<dbReference type="EMBL" id="MU865140">
    <property type="protein sequence ID" value="KAK4457050.1"/>
    <property type="molecule type" value="Genomic_DNA"/>
</dbReference>
<dbReference type="InterPro" id="IPR026992">
    <property type="entry name" value="DIOX_N"/>
</dbReference>
<dbReference type="Pfam" id="PF03171">
    <property type="entry name" value="2OG-FeII_Oxy"/>
    <property type="match status" value="1"/>
</dbReference>
<dbReference type="GO" id="GO:0016705">
    <property type="term" value="F:oxidoreductase activity, acting on paired donors, with incorporation or reduction of molecular oxygen"/>
    <property type="evidence" value="ECO:0007669"/>
    <property type="project" value="InterPro"/>
</dbReference>
<dbReference type="SUPFAM" id="SSF48264">
    <property type="entry name" value="Cytochrome P450"/>
    <property type="match status" value="1"/>
</dbReference>
<reference evidence="6" key="2">
    <citation type="submission" date="2023-06" db="EMBL/GenBank/DDBJ databases">
        <authorList>
            <consortium name="Lawrence Berkeley National Laboratory"/>
            <person name="Mondo S.J."/>
            <person name="Hensen N."/>
            <person name="Bonometti L."/>
            <person name="Westerberg I."/>
            <person name="Brannstrom I.O."/>
            <person name="Guillou S."/>
            <person name="Cros-Aarteil S."/>
            <person name="Calhoun S."/>
            <person name="Haridas S."/>
            <person name="Kuo A."/>
            <person name="Pangilinan J."/>
            <person name="Riley R."/>
            <person name="Labutti K."/>
            <person name="Andreopoulos B."/>
            <person name="Lipzen A."/>
            <person name="Chen C."/>
            <person name="Yanf M."/>
            <person name="Daum C."/>
            <person name="Ng V."/>
            <person name="Clum A."/>
            <person name="Steindorff A."/>
            <person name="Ohm R."/>
            <person name="Martin F."/>
            <person name="Silar P."/>
            <person name="Natvig D."/>
            <person name="Lalanne C."/>
            <person name="Gautier V."/>
            <person name="Ament-Velasquez S.L."/>
            <person name="Kruys A."/>
            <person name="Hutchinson M.I."/>
            <person name="Powell A.J."/>
            <person name="Barry K."/>
            <person name="Miller A.N."/>
            <person name="Grigoriev I.V."/>
            <person name="Debuchy R."/>
            <person name="Gladieux P."/>
            <person name="Thoren M.H."/>
            <person name="Johannesson H."/>
        </authorList>
    </citation>
    <scope>NUCLEOTIDE SEQUENCE</scope>
    <source>
        <strain evidence="6">PSN324</strain>
    </source>
</reference>
<proteinExistence type="inferred from homology"/>
<evidence type="ECO:0000259" key="5">
    <source>
        <dbReference type="PROSITE" id="PS51471"/>
    </source>
</evidence>
<dbReference type="GO" id="GO:0004497">
    <property type="term" value="F:monooxygenase activity"/>
    <property type="evidence" value="ECO:0007669"/>
    <property type="project" value="InterPro"/>
</dbReference>
<dbReference type="Proteomes" id="UP001321749">
    <property type="component" value="Unassembled WGS sequence"/>
</dbReference>
<dbReference type="PROSITE" id="PS00086">
    <property type="entry name" value="CYTOCHROME_P450"/>
    <property type="match status" value="1"/>
</dbReference>
<dbReference type="InterPro" id="IPR017972">
    <property type="entry name" value="Cyt_P450_CS"/>
</dbReference>
<dbReference type="Gene3D" id="2.60.120.330">
    <property type="entry name" value="B-lactam Antibiotic, Isopenicillin N Synthase, Chain"/>
    <property type="match status" value="1"/>
</dbReference>
<dbReference type="Pfam" id="PF00067">
    <property type="entry name" value="p450"/>
    <property type="match status" value="1"/>
</dbReference>
<sequence>MGNFFSLPQEEKEKLSFLKNPCRRGYEASGDSHREGDPLPDAKECFFIAREEPVVSMSGFFGPNVWPETLAEADFRGPVWEYYQKTNQLGKTIWSILLEGLGQPASLVDSFAKKPIVPMKMIRYPPHTAVKPGQFGIGAHNDFGGVTVLFQQPGKDGLEVWHEGREEWIEVPSLEDVYVINCGDMVQRWSGGAYKSARHRVINKAAGERLSCATFWHGDLDATNPLKPDALDKETVGQLIVKRFRTQYSATKEAVAQTITSWILETFNSGILPSGKTVTGPKWQFPNGSLIQRFIDGRGASEEWQKYGTVYRIWNGPHPEIVITTPEDFKKFASDANEHGKPHNMNLGWFVGQVLGQCMGLLMGQDWIRLRKVFDPTFTHSAAVARIDVVDSAARKYVKELPKVAKSFSSDDKTSFNLLVVEAFTKFPYFLTASTMYGPMTEREENELWRITETRNSLSIYFLGGGPYRFETGAKLFDRGAVQRLKEYQAEWLQYHTRIVQDRRARGEKTPIVKYWEEVEQGRMTMNELLHTLDELLMLNLDVITHVITWFITLVADHEHIKQELRDEIAANQDNILEYFAKSDTHLHRCFVESMRIRPFTIFTPGEYSDTVKDFHGVLVKPKTQILVDVLAINVRNPFWGADSAEFNPSRLKNIKPSELRYNLHSFGIGSRKCMGQYVAGHIVKALVAHLFNEYEVVVEKGVKEGQGYDIDKSSWTPKAGIELKLTKRE</sequence>
<reference evidence="6" key="1">
    <citation type="journal article" date="2023" name="Mol. Phylogenet. Evol.">
        <title>Genome-scale phylogeny and comparative genomics of the fungal order Sordariales.</title>
        <authorList>
            <person name="Hensen N."/>
            <person name="Bonometti L."/>
            <person name="Westerberg I."/>
            <person name="Brannstrom I.O."/>
            <person name="Guillou S."/>
            <person name="Cros-Aarteil S."/>
            <person name="Calhoun S."/>
            <person name="Haridas S."/>
            <person name="Kuo A."/>
            <person name="Mondo S."/>
            <person name="Pangilinan J."/>
            <person name="Riley R."/>
            <person name="LaButti K."/>
            <person name="Andreopoulos B."/>
            <person name="Lipzen A."/>
            <person name="Chen C."/>
            <person name="Yan M."/>
            <person name="Daum C."/>
            <person name="Ng V."/>
            <person name="Clum A."/>
            <person name="Steindorff A."/>
            <person name="Ohm R.A."/>
            <person name="Martin F."/>
            <person name="Silar P."/>
            <person name="Natvig D.O."/>
            <person name="Lalanne C."/>
            <person name="Gautier V."/>
            <person name="Ament-Velasquez S.L."/>
            <person name="Kruys A."/>
            <person name="Hutchinson M.I."/>
            <person name="Powell A.J."/>
            <person name="Barry K."/>
            <person name="Miller A.N."/>
            <person name="Grigoriev I.V."/>
            <person name="Debuchy R."/>
            <person name="Gladieux P."/>
            <person name="Hiltunen Thoren M."/>
            <person name="Johannesson H."/>
        </authorList>
    </citation>
    <scope>NUCLEOTIDE SEQUENCE</scope>
    <source>
        <strain evidence="6">PSN324</strain>
    </source>
</reference>
<dbReference type="CDD" id="cd20615">
    <property type="entry name" value="CYP_GliC-like"/>
    <property type="match status" value="1"/>
</dbReference>
<dbReference type="InterPro" id="IPR002401">
    <property type="entry name" value="Cyt_P450_E_grp-I"/>
</dbReference>
<dbReference type="InterPro" id="IPR036396">
    <property type="entry name" value="Cyt_P450_sf"/>
</dbReference>
<keyword evidence="7" id="KW-1185">Reference proteome</keyword>
<keyword evidence="3 4" id="KW-0408">Iron</keyword>
<keyword evidence="4" id="KW-0349">Heme</keyword>
<dbReference type="GO" id="GO:0020037">
    <property type="term" value="F:heme binding"/>
    <property type="evidence" value="ECO:0007669"/>
    <property type="project" value="InterPro"/>
</dbReference>
<dbReference type="InterPro" id="IPR044861">
    <property type="entry name" value="IPNS-like_FE2OG_OXY"/>
</dbReference>
<feature type="domain" description="Fe2OG dioxygenase" evidence="5">
    <location>
        <begin position="115"/>
        <end position="219"/>
    </location>
</feature>
<evidence type="ECO:0000256" key="1">
    <source>
        <dbReference type="ARBA" id="ARBA00008056"/>
    </source>
</evidence>
<comment type="caution">
    <text evidence="6">The sequence shown here is derived from an EMBL/GenBank/DDBJ whole genome shotgun (WGS) entry which is preliminary data.</text>
</comment>
<dbReference type="InterPro" id="IPR005123">
    <property type="entry name" value="Oxoglu/Fe-dep_dioxygenase_dom"/>
</dbReference>